<feature type="transmembrane region" description="Helical" evidence="1">
    <location>
        <begin position="23"/>
        <end position="42"/>
    </location>
</feature>
<keyword evidence="3" id="KW-1185">Reference proteome</keyword>
<dbReference type="Proteomes" id="UP000216300">
    <property type="component" value="Unassembled WGS sequence"/>
</dbReference>
<dbReference type="InterPro" id="IPR021443">
    <property type="entry name" value="DUF3093"/>
</dbReference>
<dbReference type="AlphaFoldDB" id="A0A255ESN3"/>
<organism evidence="2 3">
    <name type="scientific">Parenemella sanctibonifatiensis</name>
    <dbReference type="NCBI Taxonomy" id="2016505"/>
    <lineage>
        <taxon>Bacteria</taxon>
        <taxon>Bacillati</taxon>
        <taxon>Actinomycetota</taxon>
        <taxon>Actinomycetes</taxon>
        <taxon>Propionibacteriales</taxon>
        <taxon>Propionibacteriaceae</taxon>
        <taxon>Parenemella</taxon>
    </lineage>
</organism>
<dbReference type="EMBL" id="NMVJ01000006">
    <property type="protein sequence ID" value="OYN91133.1"/>
    <property type="molecule type" value="Genomic_DNA"/>
</dbReference>
<evidence type="ECO:0000313" key="2">
    <source>
        <dbReference type="EMBL" id="OYN91133.1"/>
    </source>
</evidence>
<name>A0A255ESN3_9ACTN</name>
<keyword evidence="1" id="KW-0812">Transmembrane</keyword>
<comment type="caution">
    <text evidence="2">The sequence shown here is derived from an EMBL/GenBank/DDBJ whole genome shotgun (WGS) entry which is preliminary data.</text>
</comment>
<evidence type="ECO:0000256" key="1">
    <source>
        <dbReference type="SAM" id="Phobius"/>
    </source>
</evidence>
<dbReference type="Pfam" id="PF11292">
    <property type="entry name" value="DUF3093"/>
    <property type="match status" value="1"/>
</dbReference>
<sequence>MIAMILCGMLALAIIMYVPGPVGIVAGIAVVTLTIAGLLAWAPRIRVDTDGFRVNRNLLEPAWLGQATALDEAQGKDLLGPGGDVRAFLATCPWASRAVKVMVADPADVHPYWVVSTRHPQQLASALTRIAAAGPDQPSAG</sequence>
<keyword evidence="1" id="KW-0472">Membrane</keyword>
<proteinExistence type="predicted"/>
<keyword evidence="1" id="KW-1133">Transmembrane helix</keyword>
<evidence type="ECO:0000313" key="3">
    <source>
        <dbReference type="Proteomes" id="UP000216300"/>
    </source>
</evidence>
<protein>
    <recommendedName>
        <fullName evidence="4">DUF3093 domain-containing protein</fullName>
    </recommendedName>
</protein>
<accession>A0A255ESN3</accession>
<evidence type="ECO:0008006" key="4">
    <source>
        <dbReference type="Google" id="ProtNLM"/>
    </source>
</evidence>
<gene>
    <name evidence="2" type="ORF">CGZ91_06645</name>
</gene>
<reference evidence="2 3" key="1">
    <citation type="submission" date="2017-07" db="EMBL/GenBank/DDBJ databases">
        <title>Draft whole genome sequences of clinical Proprionibacteriaceae strains.</title>
        <authorList>
            <person name="Bernier A.-M."/>
            <person name="Bernard K."/>
            <person name="Domingo M.-C."/>
        </authorList>
    </citation>
    <scope>NUCLEOTIDE SEQUENCE [LARGE SCALE GENOMIC DNA]</scope>
    <source>
        <strain evidence="2 3">NML 150081</strain>
    </source>
</reference>